<dbReference type="Proteomes" id="UP000095283">
    <property type="component" value="Unplaced"/>
</dbReference>
<dbReference type="AlphaFoldDB" id="A0A1I7WAR5"/>
<name>A0A1I7WAR5_HETBA</name>
<organism evidence="1 2">
    <name type="scientific">Heterorhabditis bacteriophora</name>
    <name type="common">Entomopathogenic nematode worm</name>
    <dbReference type="NCBI Taxonomy" id="37862"/>
    <lineage>
        <taxon>Eukaryota</taxon>
        <taxon>Metazoa</taxon>
        <taxon>Ecdysozoa</taxon>
        <taxon>Nematoda</taxon>
        <taxon>Chromadorea</taxon>
        <taxon>Rhabditida</taxon>
        <taxon>Rhabditina</taxon>
        <taxon>Rhabditomorpha</taxon>
        <taxon>Strongyloidea</taxon>
        <taxon>Heterorhabditidae</taxon>
        <taxon>Heterorhabditis</taxon>
    </lineage>
</organism>
<keyword evidence="1" id="KW-1185">Reference proteome</keyword>
<evidence type="ECO:0000313" key="1">
    <source>
        <dbReference type="Proteomes" id="UP000095283"/>
    </source>
</evidence>
<proteinExistence type="predicted"/>
<protein>
    <submittedName>
        <fullName evidence="2">Transposase</fullName>
    </submittedName>
</protein>
<dbReference type="WBParaSite" id="Hba_01778">
    <property type="protein sequence ID" value="Hba_01778"/>
    <property type="gene ID" value="Hba_01778"/>
</dbReference>
<sequence length="86" mass="10359">MGSLASKHRKLSNRTYYTYVEDKEYALFDRVLHRVYAEPRNACSNHFANRIFQRLYWALRAIQFRIFYNSEAMKITLAEVNSPMFK</sequence>
<reference evidence="2" key="1">
    <citation type="submission" date="2016-11" db="UniProtKB">
        <authorList>
            <consortium name="WormBaseParasite"/>
        </authorList>
    </citation>
    <scope>IDENTIFICATION</scope>
</reference>
<accession>A0A1I7WAR5</accession>
<evidence type="ECO:0000313" key="2">
    <source>
        <dbReference type="WBParaSite" id="Hba_01778"/>
    </source>
</evidence>